<reference evidence="1 2" key="1">
    <citation type="submission" date="2024-07" db="EMBL/GenBank/DDBJ databases">
        <title>Molecular mechanisms and environmental adaptations of flagellar loss and biofilm growth of Rhodanobacter under environmental stress.</title>
        <authorList>
            <person name="Chen M."/>
        </authorList>
    </citation>
    <scope>NUCLEOTIDE SEQUENCE [LARGE SCALE GENOMIC DNA]</scope>
    <source>
        <strain evidence="1 2">RS22</strain>
    </source>
</reference>
<organism evidence="1 2">
    <name type="scientific">Rhodanobacter humi</name>
    <dbReference type="NCBI Taxonomy" id="1888173"/>
    <lineage>
        <taxon>Bacteria</taxon>
        <taxon>Pseudomonadati</taxon>
        <taxon>Pseudomonadota</taxon>
        <taxon>Gammaproteobacteria</taxon>
        <taxon>Lysobacterales</taxon>
        <taxon>Rhodanobacteraceae</taxon>
        <taxon>Rhodanobacter</taxon>
    </lineage>
</organism>
<accession>A0ABV4AS85</accession>
<dbReference type="Proteomes" id="UP001562159">
    <property type="component" value="Unassembled WGS sequence"/>
</dbReference>
<dbReference type="GO" id="GO:0016757">
    <property type="term" value="F:glycosyltransferase activity"/>
    <property type="evidence" value="ECO:0007669"/>
    <property type="project" value="UniProtKB-KW"/>
</dbReference>
<dbReference type="CDD" id="cd03801">
    <property type="entry name" value="GT4_PimA-like"/>
    <property type="match status" value="1"/>
</dbReference>
<dbReference type="SUPFAM" id="SSF53756">
    <property type="entry name" value="UDP-Glycosyltransferase/glycogen phosphorylase"/>
    <property type="match status" value="1"/>
</dbReference>
<keyword evidence="2" id="KW-1185">Reference proteome</keyword>
<comment type="caution">
    <text evidence="1">The sequence shown here is derived from an EMBL/GenBank/DDBJ whole genome shotgun (WGS) entry which is preliminary data.</text>
</comment>
<proteinExistence type="predicted"/>
<sequence length="414" mass="47843">MFFVNEPAHDYNDPWAIPFERRFRDFCAGRRRVAYFYERPDTSTFRYRVYNMIQVLRTLGSDVGVSFFWNDDWREMNRVVDQADVIVICRARYNDHINKMITRAKAQGKRVIFDVDDLVFNTDYAHLILRSLDQDISANEAWDHWFGYIGRIGATFRMCDAAITTNAYLARRLEEFSAVPVSVIPNFLNQEQLAISDRIYNEKMVSGFRRTDEIHIGYFSGTPTHNRDFSMVARSIASIMRADKRVKLLVVGFLELKRGLEEFADRITFYPLHDFINLQRIMSLVEVNIVPLLDNGFTNCKSELKYFEAAAVGTLTVATPIFSYATAIRDGENGYLANSTDWTRQIVRAIDQLDQYPQMAAAAHEHSMAQYGWQNQFERIESAVFGAASAQLLMPRQSNSEFEDSFLSQVAKAR</sequence>
<evidence type="ECO:0000313" key="1">
    <source>
        <dbReference type="EMBL" id="MEY2183262.1"/>
    </source>
</evidence>
<gene>
    <name evidence="1" type="ORF">AB7878_12620</name>
</gene>
<keyword evidence="1" id="KW-0328">Glycosyltransferase</keyword>
<name>A0ABV4AS85_9GAMM</name>
<dbReference type="Pfam" id="PF13692">
    <property type="entry name" value="Glyco_trans_1_4"/>
    <property type="match status" value="1"/>
</dbReference>
<evidence type="ECO:0000313" key="2">
    <source>
        <dbReference type="Proteomes" id="UP001562159"/>
    </source>
</evidence>
<keyword evidence="1" id="KW-0808">Transferase</keyword>
<dbReference type="EC" id="2.4.-.-" evidence="1"/>
<protein>
    <submittedName>
        <fullName evidence="1">Glycosyltransferase family 4 protein</fullName>
        <ecNumber evidence="1">2.4.-.-</ecNumber>
    </submittedName>
</protein>
<dbReference type="PANTHER" id="PTHR12526">
    <property type="entry name" value="GLYCOSYLTRANSFERASE"/>
    <property type="match status" value="1"/>
</dbReference>
<dbReference type="Gene3D" id="3.40.50.2000">
    <property type="entry name" value="Glycogen Phosphorylase B"/>
    <property type="match status" value="2"/>
</dbReference>
<dbReference type="EMBL" id="JBGBPY010000001">
    <property type="protein sequence ID" value="MEY2183262.1"/>
    <property type="molecule type" value="Genomic_DNA"/>
</dbReference>